<feature type="transmembrane region" description="Helical" evidence="6">
    <location>
        <begin position="283"/>
        <end position="303"/>
    </location>
</feature>
<evidence type="ECO:0000313" key="8">
    <source>
        <dbReference type="EMBL" id="URI08879.1"/>
    </source>
</evidence>
<dbReference type="PANTHER" id="PTHR23519">
    <property type="entry name" value="AUTOPHAGY-RELATED PROTEIN 22"/>
    <property type="match status" value="1"/>
</dbReference>
<feature type="transmembrane region" description="Helical" evidence="6">
    <location>
        <begin position="150"/>
        <end position="174"/>
    </location>
</feature>
<feature type="transmembrane region" description="Helical" evidence="6">
    <location>
        <begin position="370"/>
        <end position="392"/>
    </location>
</feature>
<gene>
    <name evidence="8" type="ORF">MW290_25250</name>
</gene>
<dbReference type="Proteomes" id="UP001056201">
    <property type="component" value="Chromosome 2"/>
</dbReference>
<keyword evidence="9" id="KW-1185">Reference proteome</keyword>
<dbReference type="PANTHER" id="PTHR23519:SF1">
    <property type="entry name" value="AUTOPHAGY-RELATED PROTEIN 22"/>
    <property type="match status" value="1"/>
</dbReference>
<reference evidence="8" key="1">
    <citation type="submission" date="2022-05" db="EMBL/GenBank/DDBJ databases">
        <title>An RpoN-dependent PEP-CTERM gene is involved in floc formation of an Aquincola tertiaricarbonis strain.</title>
        <authorList>
            <person name="Qiu D."/>
            <person name="Xia M."/>
        </authorList>
    </citation>
    <scope>NUCLEOTIDE SEQUENCE</scope>
    <source>
        <strain evidence="8">RN12</strain>
    </source>
</reference>
<dbReference type="Pfam" id="PF11700">
    <property type="entry name" value="ATG22"/>
    <property type="match status" value="1"/>
</dbReference>
<evidence type="ECO:0000256" key="5">
    <source>
        <dbReference type="ARBA" id="ARBA00023136"/>
    </source>
</evidence>
<sequence length="438" mass="46045">MSWFPQAALNDGVQKREVFGWAMYDFANSGYTTVVLTAVFNAYFVGVVAQGASWATLAWTLCIAVSSAITMFTVPALGAHADQRGAKKRLLAWTTAGCVVATVGLAFCGRGDVALAAVAVVVSNVFYSYGEALNAAFLPELSRREALGRVSGWGWSFGYFGGMLSLGLSLAYVLWAQAQGQQATQFVPVTMLITAGVYGLASLATFALLKERARPQPAAATAQGGFGEALARLARTAREAGQYRDFAWLMACSTAYQAGIAVVIALAAVYAEQALGFQQTDTMALVFAVNIASAGGAFLFGYWQDRIGHRRALGATLVGWLVMTLLAYLATSPALFWVAAVLAGLCMGSSQSAGRALAGVLAPADRLAEFFGLWTFATRLAAIVGPLTYGLVTWLTAGNHRLAILSTGAFFLMGLALLRPIDVARGMRAAGQGGTLKS</sequence>
<feature type="transmembrane region" description="Helical" evidence="6">
    <location>
        <begin position="57"/>
        <end position="78"/>
    </location>
</feature>
<feature type="transmembrane region" description="Helical" evidence="6">
    <location>
        <begin position="186"/>
        <end position="209"/>
    </location>
</feature>
<keyword evidence="2" id="KW-0813">Transport</keyword>
<dbReference type="PROSITE" id="PS50850">
    <property type="entry name" value="MFS"/>
    <property type="match status" value="1"/>
</dbReference>
<evidence type="ECO:0000313" key="9">
    <source>
        <dbReference type="Proteomes" id="UP001056201"/>
    </source>
</evidence>
<organism evidence="8 9">
    <name type="scientific">Aquincola tertiaricarbonis</name>
    <dbReference type="NCBI Taxonomy" id="391953"/>
    <lineage>
        <taxon>Bacteria</taxon>
        <taxon>Pseudomonadati</taxon>
        <taxon>Pseudomonadota</taxon>
        <taxon>Betaproteobacteria</taxon>
        <taxon>Burkholderiales</taxon>
        <taxon>Sphaerotilaceae</taxon>
        <taxon>Aquincola</taxon>
    </lineage>
</organism>
<feature type="transmembrane region" description="Helical" evidence="6">
    <location>
        <begin position="398"/>
        <end position="418"/>
    </location>
</feature>
<evidence type="ECO:0000256" key="1">
    <source>
        <dbReference type="ARBA" id="ARBA00004127"/>
    </source>
</evidence>
<accession>A0ABY4SCC4</accession>
<proteinExistence type="predicted"/>
<dbReference type="SUPFAM" id="SSF103473">
    <property type="entry name" value="MFS general substrate transporter"/>
    <property type="match status" value="1"/>
</dbReference>
<dbReference type="RefSeq" id="WP_250197098.1">
    <property type="nucleotide sequence ID" value="NZ_CP097636.1"/>
</dbReference>
<feature type="transmembrane region" description="Helical" evidence="6">
    <location>
        <begin position="21"/>
        <end position="45"/>
    </location>
</feature>
<feature type="transmembrane region" description="Helical" evidence="6">
    <location>
        <begin position="90"/>
        <end position="107"/>
    </location>
</feature>
<dbReference type="InterPro" id="IPR050495">
    <property type="entry name" value="ATG22/LtaA_families"/>
</dbReference>
<feature type="domain" description="Major facilitator superfamily (MFS) profile" evidence="7">
    <location>
        <begin position="243"/>
        <end position="438"/>
    </location>
</feature>
<keyword evidence="4 6" id="KW-1133">Transmembrane helix</keyword>
<dbReference type="Gene3D" id="1.20.1250.20">
    <property type="entry name" value="MFS general substrate transporter like domains"/>
    <property type="match status" value="2"/>
</dbReference>
<evidence type="ECO:0000256" key="3">
    <source>
        <dbReference type="ARBA" id="ARBA00022692"/>
    </source>
</evidence>
<keyword evidence="3 6" id="KW-0812">Transmembrane</keyword>
<feature type="transmembrane region" description="Helical" evidence="6">
    <location>
        <begin position="113"/>
        <end position="138"/>
    </location>
</feature>
<dbReference type="InterPro" id="IPR024671">
    <property type="entry name" value="Atg22-like"/>
</dbReference>
<evidence type="ECO:0000256" key="6">
    <source>
        <dbReference type="SAM" id="Phobius"/>
    </source>
</evidence>
<feature type="transmembrane region" description="Helical" evidence="6">
    <location>
        <begin position="246"/>
        <end position="271"/>
    </location>
</feature>
<evidence type="ECO:0000256" key="4">
    <source>
        <dbReference type="ARBA" id="ARBA00022989"/>
    </source>
</evidence>
<keyword evidence="5 6" id="KW-0472">Membrane</keyword>
<evidence type="ECO:0000259" key="7">
    <source>
        <dbReference type="PROSITE" id="PS50850"/>
    </source>
</evidence>
<name>A0ABY4SCC4_AQUTE</name>
<dbReference type="InterPro" id="IPR036259">
    <property type="entry name" value="MFS_trans_sf"/>
</dbReference>
<protein>
    <submittedName>
        <fullName evidence="8">MFS transporter</fullName>
    </submittedName>
</protein>
<comment type="subcellular location">
    <subcellularLocation>
        <location evidence="1">Endomembrane system</location>
        <topology evidence="1">Multi-pass membrane protein</topology>
    </subcellularLocation>
</comment>
<dbReference type="InterPro" id="IPR020846">
    <property type="entry name" value="MFS_dom"/>
</dbReference>
<dbReference type="EMBL" id="CP097636">
    <property type="protein sequence ID" value="URI08879.1"/>
    <property type="molecule type" value="Genomic_DNA"/>
</dbReference>
<evidence type="ECO:0000256" key="2">
    <source>
        <dbReference type="ARBA" id="ARBA00022448"/>
    </source>
</evidence>
<feature type="transmembrane region" description="Helical" evidence="6">
    <location>
        <begin position="312"/>
        <end position="330"/>
    </location>
</feature>